<feature type="domain" description="Protein kinase" evidence="1">
    <location>
        <begin position="14"/>
        <end position="263"/>
    </location>
</feature>
<protein>
    <recommendedName>
        <fullName evidence="1">Protein kinase domain-containing protein</fullName>
    </recommendedName>
</protein>
<dbReference type="PROSITE" id="PS50011">
    <property type="entry name" value="PROTEIN_KINASE_DOM"/>
    <property type="match status" value="1"/>
</dbReference>
<organism evidence="2 3">
    <name type="scientific">Elasticomyces elasticus</name>
    <dbReference type="NCBI Taxonomy" id="574655"/>
    <lineage>
        <taxon>Eukaryota</taxon>
        <taxon>Fungi</taxon>
        <taxon>Dikarya</taxon>
        <taxon>Ascomycota</taxon>
        <taxon>Pezizomycotina</taxon>
        <taxon>Dothideomycetes</taxon>
        <taxon>Dothideomycetidae</taxon>
        <taxon>Mycosphaerellales</taxon>
        <taxon>Teratosphaeriaceae</taxon>
        <taxon>Elasticomyces</taxon>
    </lineage>
</organism>
<evidence type="ECO:0000259" key="1">
    <source>
        <dbReference type="PROSITE" id="PS50011"/>
    </source>
</evidence>
<accession>A0AAN7ZKU7</accession>
<sequence length="263" mass="30001">MTPPYWRICYVDGGDAPDIIANGLDGYIVRTEDEKVVRKIPKISGRVLEDGQREYTHPADDHREDIEYEKRVYERLAGLEGITEVVGIDQNGISMVYYPDGDLEKYILGHGPEGPILPASMDYRRRLAAMVTNAVAKCHDRGVLWFDVALRNVLLDGESIRLCDFANSMMVEPGVEIAEFDEAGYTLRVELLHLADLVYSIMTWTKFTDECYEESEWPDTWPKSEIEELNNIMRKAWKKEYNCAREILLDLDEPVPGSTPSSS</sequence>
<dbReference type="InterPro" id="IPR011009">
    <property type="entry name" value="Kinase-like_dom_sf"/>
</dbReference>
<comment type="caution">
    <text evidence="2">The sequence shown here is derived from an EMBL/GenBank/DDBJ whole genome shotgun (WGS) entry which is preliminary data.</text>
</comment>
<dbReference type="SUPFAM" id="SSF56112">
    <property type="entry name" value="Protein kinase-like (PK-like)"/>
    <property type="match status" value="1"/>
</dbReference>
<dbReference type="Proteomes" id="UP001310594">
    <property type="component" value="Unassembled WGS sequence"/>
</dbReference>
<reference evidence="2" key="1">
    <citation type="submission" date="2023-08" db="EMBL/GenBank/DDBJ databases">
        <title>Black Yeasts Isolated from many extreme environments.</title>
        <authorList>
            <person name="Coleine C."/>
            <person name="Stajich J.E."/>
            <person name="Selbmann L."/>
        </authorList>
    </citation>
    <scope>NUCLEOTIDE SEQUENCE</scope>
    <source>
        <strain evidence="2">CCFEE 5810</strain>
    </source>
</reference>
<proteinExistence type="predicted"/>
<evidence type="ECO:0000313" key="2">
    <source>
        <dbReference type="EMBL" id="KAK5690850.1"/>
    </source>
</evidence>
<dbReference type="InterPro" id="IPR000719">
    <property type="entry name" value="Prot_kinase_dom"/>
</dbReference>
<dbReference type="GO" id="GO:0004672">
    <property type="term" value="F:protein kinase activity"/>
    <property type="evidence" value="ECO:0007669"/>
    <property type="project" value="InterPro"/>
</dbReference>
<dbReference type="GO" id="GO:0005524">
    <property type="term" value="F:ATP binding"/>
    <property type="evidence" value="ECO:0007669"/>
    <property type="project" value="InterPro"/>
</dbReference>
<evidence type="ECO:0000313" key="3">
    <source>
        <dbReference type="Proteomes" id="UP001310594"/>
    </source>
</evidence>
<dbReference type="AlphaFoldDB" id="A0AAN7ZKU7"/>
<dbReference type="SMART" id="SM00220">
    <property type="entry name" value="S_TKc"/>
    <property type="match status" value="1"/>
</dbReference>
<gene>
    <name evidence="2" type="ORF">LTR97_012011</name>
</gene>
<dbReference type="EMBL" id="JAVRQU010000023">
    <property type="protein sequence ID" value="KAK5690850.1"/>
    <property type="molecule type" value="Genomic_DNA"/>
</dbReference>
<dbReference type="Gene3D" id="1.10.510.10">
    <property type="entry name" value="Transferase(Phosphotransferase) domain 1"/>
    <property type="match status" value="1"/>
</dbReference>
<name>A0AAN7ZKU7_9PEZI</name>